<dbReference type="GO" id="GO:0008360">
    <property type="term" value="P:regulation of cell shape"/>
    <property type="evidence" value="ECO:0007669"/>
    <property type="project" value="UniProtKB-KW"/>
</dbReference>
<keyword evidence="6" id="KW-1003">Cell membrane</keyword>
<evidence type="ECO:0000256" key="4">
    <source>
        <dbReference type="ARBA" id="ARBA00022989"/>
    </source>
</evidence>
<keyword evidence="6" id="KW-0808">Transferase</keyword>
<dbReference type="GO" id="GO:0051301">
    <property type="term" value="P:cell division"/>
    <property type="evidence" value="ECO:0007669"/>
    <property type="project" value="InterPro"/>
</dbReference>
<evidence type="ECO:0000256" key="3">
    <source>
        <dbReference type="ARBA" id="ARBA00022960"/>
    </source>
</evidence>
<name>A0AA43XNN5_9CLOT</name>
<dbReference type="HAMAP" id="MF_02079">
    <property type="entry name" value="PGT_RodA"/>
    <property type="match status" value="1"/>
</dbReference>
<evidence type="ECO:0000256" key="5">
    <source>
        <dbReference type="ARBA" id="ARBA00023136"/>
    </source>
</evidence>
<keyword evidence="4 6" id="KW-1133">Transmembrane helix</keyword>
<dbReference type="PANTHER" id="PTHR30474">
    <property type="entry name" value="CELL CYCLE PROTEIN"/>
    <property type="match status" value="1"/>
</dbReference>
<keyword evidence="6" id="KW-0961">Cell wall biogenesis/degradation</keyword>
<feature type="transmembrane region" description="Helical" evidence="6">
    <location>
        <begin position="263"/>
        <end position="289"/>
    </location>
</feature>
<comment type="function">
    <text evidence="6">Peptidoglycan polymerase that is essential for cell wall elongation.</text>
</comment>
<gene>
    <name evidence="6 7" type="primary">rodA</name>
    <name evidence="7" type="ORF">ISALK_13470</name>
</gene>
<evidence type="ECO:0000313" key="8">
    <source>
        <dbReference type="Proteomes" id="UP000449710"/>
    </source>
</evidence>
<dbReference type="AlphaFoldDB" id="A0AA43XNN5"/>
<keyword evidence="5 6" id="KW-0472">Membrane</keyword>
<reference evidence="7 8" key="1">
    <citation type="submission" date="2019-04" db="EMBL/GenBank/DDBJ databases">
        <title>Isachenkonia alkalipeptolytica gen. nov. sp. nov. a new anaerobic, alkiliphilic organothrophic bacterium capable to reduce synthesized ferrihydrite isolated from a soda lake.</title>
        <authorList>
            <person name="Toshchakov S.V."/>
            <person name="Zavarzina D.G."/>
            <person name="Zhilina T.N."/>
            <person name="Kostrikina N.A."/>
            <person name="Kublanov I.V."/>
        </authorList>
    </citation>
    <scope>NUCLEOTIDE SEQUENCE [LARGE SCALE GENOMIC DNA]</scope>
    <source>
        <strain evidence="7 8">Z-1701</strain>
    </source>
</reference>
<dbReference type="EC" id="2.4.99.28" evidence="6"/>
<evidence type="ECO:0000256" key="2">
    <source>
        <dbReference type="ARBA" id="ARBA00022692"/>
    </source>
</evidence>
<feature type="transmembrane region" description="Helical" evidence="6">
    <location>
        <begin position="338"/>
        <end position="359"/>
    </location>
</feature>
<evidence type="ECO:0000313" key="7">
    <source>
        <dbReference type="EMBL" id="NBG89499.1"/>
    </source>
</evidence>
<dbReference type="GO" id="GO:0005886">
    <property type="term" value="C:plasma membrane"/>
    <property type="evidence" value="ECO:0007669"/>
    <property type="project" value="UniProtKB-SubCell"/>
</dbReference>
<evidence type="ECO:0000256" key="1">
    <source>
        <dbReference type="ARBA" id="ARBA00004141"/>
    </source>
</evidence>
<sequence length="368" mass="40556">MKLEGKAIKNLDFTILAVVIMISIFGIIMISSATSNLANSDAYIQTQLSSMILGLIVITLILFFDYKTFGNFYLLIYAFSILLLITVLIIGVGGDDWGANRWLYIGGFGFQPSDFAKIGIIISLAKFISEHHETINELKTLGKILIIAGIPMGLVYMQPDLGTTLVFPVFTFGMLFVAGLKYKYILITFIVALASAPFAWNFLNDYQQRRIMVFINPTLDPMGDAYQITQSIYAVGSGMLTGKGFNEGIQSQLGFLPEKHTDFIFSVIAEELGFVGVSILLLMYIVLLVKGIIVAKQSKDLFGSILAVGIISMLAFHIFANIMMTIGLMPVTGKPLPFVSYGGTFMLSNMIAIGLLLNISMRKKRVNY</sequence>
<comment type="subcellular location">
    <subcellularLocation>
        <location evidence="6">Cell membrane</location>
        <topology evidence="6">Multi-pass membrane protein</topology>
    </subcellularLocation>
    <subcellularLocation>
        <location evidence="1">Membrane</location>
        <topology evidence="1">Multi-pass membrane protein</topology>
    </subcellularLocation>
</comment>
<comment type="catalytic activity">
    <reaction evidence="6">
        <text>[GlcNAc-(1-&gt;4)-Mur2Ac(oyl-L-Ala-gamma-D-Glu-L-Lys-D-Ala-D-Ala)](n)-di-trans,octa-cis-undecaprenyl diphosphate + beta-D-GlcNAc-(1-&gt;4)-Mur2Ac(oyl-L-Ala-gamma-D-Glu-L-Lys-D-Ala-D-Ala)-di-trans,octa-cis-undecaprenyl diphosphate = [GlcNAc-(1-&gt;4)-Mur2Ac(oyl-L-Ala-gamma-D-Glu-L-Lys-D-Ala-D-Ala)](n+1)-di-trans,octa-cis-undecaprenyl diphosphate + di-trans,octa-cis-undecaprenyl diphosphate + H(+)</text>
        <dbReference type="Rhea" id="RHEA:23708"/>
        <dbReference type="Rhea" id="RHEA-COMP:9602"/>
        <dbReference type="Rhea" id="RHEA-COMP:9603"/>
        <dbReference type="ChEBI" id="CHEBI:15378"/>
        <dbReference type="ChEBI" id="CHEBI:58405"/>
        <dbReference type="ChEBI" id="CHEBI:60033"/>
        <dbReference type="ChEBI" id="CHEBI:78435"/>
        <dbReference type="EC" id="2.4.99.28"/>
    </reaction>
</comment>
<keyword evidence="2 6" id="KW-0812">Transmembrane</keyword>
<feature type="transmembrane region" description="Helical" evidence="6">
    <location>
        <begin position="301"/>
        <end position="326"/>
    </location>
</feature>
<feature type="transmembrane region" description="Helical" evidence="6">
    <location>
        <begin position="71"/>
        <end position="90"/>
    </location>
</feature>
<dbReference type="GO" id="GO:0015648">
    <property type="term" value="F:lipid-linked peptidoglycan transporter activity"/>
    <property type="evidence" value="ECO:0007669"/>
    <property type="project" value="TreeGrafter"/>
</dbReference>
<dbReference type="Proteomes" id="UP000449710">
    <property type="component" value="Unassembled WGS sequence"/>
</dbReference>
<feature type="transmembrane region" description="Helical" evidence="6">
    <location>
        <begin position="42"/>
        <end position="64"/>
    </location>
</feature>
<dbReference type="PANTHER" id="PTHR30474:SF1">
    <property type="entry name" value="PEPTIDOGLYCAN GLYCOSYLTRANSFERASE MRDB"/>
    <property type="match status" value="1"/>
</dbReference>
<dbReference type="GO" id="GO:0008955">
    <property type="term" value="F:peptidoglycan glycosyltransferase activity"/>
    <property type="evidence" value="ECO:0007669"/>
    <property type="project" value="UniProtKB-UniRule"/>
</dbReference>
<keyword evidence="8" id="KW-1185">Reference proteome</keyword>
<feature type="transmembrane region" description="Helical" evidence="6">
    <location>
        <begin position="12"/>
        <end position="30"/>
    </location>
</feature>
<dbReference type="EMBL" id="SUMG01000027">
    <property type="protein sequence ID" value="NBG89499.1"/>
    <property type="molecule type" value="Genomic_DNA"/>
</dbReference>
<proteinExistence type="inferred from homology"/>
<dbReference type="InterPro" id="IPR001182">
    <property type="entry name" value="FtsW/RodA"/>
</dbReference>
<dbReference type="GO" id="GO:0009252">
    <property type="term" value="P:peptidoglycan biosynthetic process"/>
    <property type="evidence" value="ECO:0007669"/>
    <property type="project" value="UniProtKB-UniRule"/>
</dbReference>
<comment type="similarity">
    <text evidence="6">Belongs to the SEDS family. MrdB/RodA subfamily.</text>
</comment>
<evidence type="ECO:0000256" key="6">
    <source>
        <dbReference type="HAMAP-Rule" id="MF_02079"/>
    </source>
</evidence>
<dbReference type="GO" id="GO:0032153">
    <property type="term" value="C:cell division site"/>
    <property type="evidence" value="ECO:0007669"/>
    <property type="project" value="TreeGrafter"/>
</dbReference>
<accession>A0AA43XNN5</accession>
<feature type="transmembrane region" description="Helical" evidence="6">
    <location>
        <begin position="185"/>
        <end position="203"/>
    </location>
</feature>
<keyword evidence="3 6" id="KW-0133">Cell shape</keyword>
<dbReference type="RefSeq" id="WP_160723216.1">
    <property type="nucleotide sequence ID" value="NZ_SUMG01000027.1"/>
</dbReference>
<keyword evidence="6" id="KW-0573">Peptidoglycan synthesis</keyword>
<feature type="transmembrane region" description="Helical" evidence="6">
    <location>
        <begin position="163"/>
        <end position="180"/>
    </location>
</feature>
<dbReference type="GO" id="GO:0071555">
    <property type="term" value="P:cell wall organization"/>
    <property type="evidence" value="ECO:0007669"/>
    <property type="project" value="UniProtKB-KW"/>
</dbReference>
<keyword evidence="6" id="KW-0328">Glycosyltransferase</keyword>
<dbReference type="InterPro" id="IPR011923">
    <property type="entry name" value="RodA/MrdB"/>
</dbReference>
<dbReference type="Pfam" id="PF01098">
    <property type="entry name" value="FTSW_RODA_SPOVE"/>
    <property type="match status" value="1"/>
</dbReference>
<organism evidence="7 8">
    <name type="scientific">Isachenkonia alkalipeptolytica</name>
    <dbReference type="NCBI Taxonomy" id="2565777"/>
    <lineage>
        <taxon>Bacteria</taxon>
        <taxon>Bacillati</taxon>
        <taxon>Bacillota</taxon>
        <taxon>Clostridia</taxon>
        <taxon>Eubacteriales</taxon>
        <taxon>Clostridiaceae</taxon>
        <taxon>Isachenkonia</taxon>
    </lineage>
</organism>
<comment type="caution">
    <text evidence="7">The sequence shown here is derived from an EMBL/GenBank/DDBJ whole genome shotgun (WGS) entry which is preliminary data.</text>
</comment>
<comment type="pathway">
    <text evidence="6">Cell wall biogenesis; peptidoglycan biosynthesis.</text>
</comment>
<protein>
    <recommendedName>
        <fullName evidence="6">Peptidoglycan glycosyltransferase RodA</fullName>
        <shortName evidence="6">PGT</shortName>
        <ecNumber evidence="6">2.4.99.28</ecNumber>
    </recommendedName>
    <alternativeName>
        <fullName evidence="6">Cell elongation protein RodA</fullName>
    </alternativeName>
    <alternativeName>
        <fullName evidence="6">Cell wall polymerase</fullName>
    </alternativeName>
    <alternativeName>
        <fullName evidence="6">Peptidoglycan polymerase</fullName>
        <shortName evidence="6">PG polymerase</shortName>
    </alternativeName>
</protein>
<dbReference type="NCBIfam" id="TIGR02210">
    <property type="entry name" value="rodA_shape"/>
    <property type="match status" value="1"/>
</dbReference>